<organism evidence="1 2">
    <name type="scientific">Gossypium arboreum</name>
    <name type="common">Tree cotton</name>
    <name type="synonym">Gossypium nanking</name>
    <dbReference type="NCBI Taxonomy" id="29729"/>
    <lineage>
        <taxon>Eukaryota</taxon>
        <taxon>Viridiplantae</taxon>
        <taxon>Streptophyta</taxon>
        <taxon>Embryophyta</taxon>
        <taxon>Tracheophyta</taxon>
        <taxon>Spermatophyta</taxon>
        <taxon>Magnoliopsida</taxon>
        <taxon>eudicotyledons</taxon>
        <taxon>Gunneridae</taxon>
        <taxon>Pentapetalae</taxon>
        <taxon>rosids</taxon>
        <taxon>malvids</taxon>
        <taxon>Malvales</taxon>
        <taxon>Malvaceae</taxon>
        <taxon>Malvoideae</taxon>
        <taxon>Gossypium</taxon>
    </lineage>
</organism>
<comment type="caution">
    <text evidence="1">The sequence shown here is derived from an EMBL/GenBank/DDBJ whole genome shotgun (WGS) entry which is preliminary data.</text>
</comment>
<dbReference type="EMBL" id="JARKNE010000008">
    <property type="protein sequence ID" value="KAK5812439.1"/>
    <property type="molecule type" value="Genomic_DNA"/>
</dbReference>
<evidence type="ECO:0000313" key="2">
    <source>
        <dbReference type="Proteomes" id="UP001358586"/>
    </source>
</evidence>
<proteinExistence type="predicted"/>
<name>A0ABR0P401_GOSAR</name>
<gene>
    <name evidence="1" type="ORF">PVK06_027869</name>
</gene>
<keyword evidence="2" id="KW-1185">Reference proteome</keyword>
<dbReference type="Proteomes" id="UP001358586">
    <property type="component" value="Chromosome 8"/>
</dbReference>
<accession>A0ABR0P401</accession>
<reference evidence="1 2" key="1">
    <citation type="submission" date="2023-03" db="EMBL/GenBank/DDBJ databases">
        <title>WGS of Gossypium arboreum.</title>
        <authorList>
            <person name="Yu D."/>
        </authorList>
    </citation>
    <scope>NUCLEOTIDE SEQUENCE [LARGE SCALE GENOMIC DNA]</scope>
    <source>
        <tissue evidence="1">Leaf</tissue>
    </source>
</reference>
<sequence length="116" mass="12749">MGVHILPFFEKDVGRKAHINLYLLFNHSSFIASILLSSLTLSSLCCLMDLLSVSAPSLWKTIFSPFEDRFLTAGKPGYNHLQMRLTSPSPVYRGIFAMFLAGTEAAPRKKVAAASA</sequence>
<evidence type="ECO:0000313" key="1">
    <source>
        <dbReference type="EMBL" id="KAK5812439.1"/>
    </source>
</evidence>
<protein>
    <submittedName>
        <fullName evidence="1">Uncharacterized protein</fullName>
    </submittedName>
</protein>